<proteinExistence type="predicted"/>
<accession>A0A853BEI6</accession>
<dbReference type="RefSeq" id="WP_179777394.1">
    <property type="nucleotide sequence ID" value="NZ_JACCFK010000002.1"/>
</dbReference>
<dbReference type="EMBL" id="JACCFK010000002">
    <property type="protein sequence ID" value="NYI93185.1"/>
    <property type="molecule type" value="Genomic_DNA"/>
</dbReference>
<keyword evidence="3" id="KW-1185">Reference proteome</keyword>
<evidence type="ECO:0000313" key="2">
    <source>
        <dbReference type="EMBL" id="NYI93185.1"/>
    </source>
</evidence>
<gene>
    <name evidence="2" type="ORF">HNR02_006560</name>
</gene>
<reference evidence="2 3" key="1">
    <citation type="submission" date="2020-07" db="EMBL/GenBank/DDBJ databases">
        <title>Sequencing the genomes of 1000 actinobacteria strains.</title>
        <authorList>
            <person name="Klenk H.-P."/>
        </authorList>
    </citation>
    <scope>NUCLEOTIDE SEQUENCE [LARGE SCALE GENOMIC DNA]</scope>
    <source>
        <strain evidence="2 3">DSM 104006</strain>
    </source>
</reference>
<comment type="caution">
    <text evidence="2">The sequence shown here is derived from an EMBL/GenBank/DDBJ whole genome shotgun (WGS) entry which is preliminary data.</text>
</comment>
<sequence>MVFGLTACGGSGGEGENGSAPERIPPEMCALASSTLDNLREAWKKDVVTLPVQVTVADVAPRGATALVPDTGILVLG</sequence>
<feature type="region of interest" description="Disordered" evidence="1">
    <location>
        <begin position="1"/>
        <end position="24"/>
    </location>
</feature>
<evidence type="ECO:0000313" key="3">
    <source>
        <dbReference type="Proteomes" id="UP000549616"/>
    </source>
</evidence>
<name>A0A853BEI6_9PSEU</name>
<protein>
    <submittedName>
        <fullName evidence="2">Uncharacterized protein</fullName>
    </submittedName>
</protein>
<evidence type="ECO:0000256" key="1">
    <source>
        <dbReference type="SAM" id="MobiDB-lite"/>
    </source>
</evidence>
<dbReference type="AlphaFoldDB" id="A0A853BEI6"/>
<organism evidence="2 3">
    <name type="scientific">Amycolatopsis endophytica</name>
    <dbReference type="NCBI Taxonomy" id="860233"/>
    <lineage>
        <taxon>Bacteria</taxon>
        <taxon>Bacillati</taxon>
        <taxon>Actinomycetota</taxon>
        <taxon>Actinomycetes</taxon>
        <taxon>Pseudonocardiales</taxon>
        <taxon>Pseudonocardiaceae</taxon>
        <taxon>Amycolatopsis</taxon>
    </lineage>
</organism>
<feature type="compositionally biased region" description="Gly residues" evidence="1">
    <location>
        <begin position="7"/>
        <end position="16"/>
    </location>
</feature>
<dbReference type="Proteomes" id="UP000549616">
    <property type="component" value="Unassembled WGS sequence"/>
</dbReference>